<dbReference type="Pfam" id="PF01584">
    <property type="entry name" value="CheW"/>
    <property type="match status" value="1"/>
</dbReference>
<dbReference type="InterPro" id="IPR036061">
    <property type="entry name" value="CheW-like_dom_sf"/>
</dbReference>
<dbReference type="GO" id="GO:0005829">
    <property type="term" value="C:cytosol"/>
    <property type="evidence" value="ECO:0007669"/>
    <property type="project" value="TreeGrafter"/>
</dbReference>
<keyword evidence="3" id="KW-1185">Reference proteome</keyword>
<organism evidence="2 3">
    <name type="scientific">Marivirga aurantiaca</name>
    <dbReference type="NCBI Taxonomy" id="2802615"/>
    <lineage>
        <taxon>Bacteria</taxon>
        <taxon>Pseudomonadati</taxon>
        <taxon>Bacteroidota</taxon>
        <taxon>Cytophagia</taxon>
        <taxon>Cytophagales</taxon>
        <taxon>Marivirgaceae</taxon>
        <taxon>Marivirga</taxon>
    </lineage>
</organism>
<evidence type="ECO:0000259" key="1">
    <source>
        <dbReference type="PROSITE" id="PS50851"/>
    </source>
</evidence>
<dbReference type="InterPro" id="IPR002545">
    <property type="entry name" value="CheW-lke_dom"/>
</dbReference>
<comment type="caution">
    <text evidence="2">The sequence shown here is derived from an EMBL/GenBank/DDBJ whole genome shotgun (WGS) entry which is preliminary data.</text>
</comment>
<dbReference type="EMBL" id="JAEQBW010000002">
    <property type="protein sequence ID" value="MBK6264553.1"/>
    <property type="molecule type" value="Genomic_DNA"/>
</dbReference>
<evidence type="ECO:0000313" key="2">
    <source>
        <dbReference type="EMBL" id="MBK6264553.1"/>
    </source>
</evidence>
<feature type="domain" description="CheW-like" evidence="1">
    <location>
        <begin position="9"/>
        <end position="153"/>
    </location>
</feature>
<dbReference type="SUPFAM" id="SSF50341">
    <property type="entry name" value="CheW-like"/>
    <property type="match status" value="1"/>
</dbReference>
<dbReference type="SMART" id="SM00260">
    <property type="entry name" value="CheW"/>
    <property type="match status" value="1"/>
</dbReference>
<dbReference type="GO" id="GO:0006935">
    <property type="term" value="P:chemotaxis"/>
    <property type="evidence" value="ECO:0007669"/>
    <property type="project" value="InterPro"/>
</dbReference>
<dbReference type="RefSeq" id="WP_201430244.1">
    <property type="nucleotide sequence ID" value="NZ_JAEQBW010000002.1"/>
</dbReference>
<dbReference type="Gene3D" id="2.30.30.40">
    <property type="entry name" value="SH3 Domains"/>
    <property type="match status" value="1"/>
</dbReference>
<name>A0A935CA07_9BACT</name>
<reference evidence="2" key="1">
    <citation type="submission" date="2021-01" db="EMBL/GenBank/DDBJ databases">
        <title>Marivirga aurantiaca sp. nov., isolated from intertidal surface sediments.</title>
        <authorList>
            <person name="Zhang M."/>
        </authorList>
    </citation>
    <scope>NUCLEOTIDE SEQUENCE</scope>
    <source>
        <strain evidence="2">S37H4</strain>
    </source>
</reference>
<dbReference type="AlphaFoldDB" id="A0A935CA07"/>
<accession>A0A935CA07</accession>
<sequence length="162" mass="18056">MEQTATMSTKAYLTFSLGKESFALTVDSVIEILELSTITEVPQSPHFMRGIINLRGNVLPVVDTRIKFGLPTAEDTLKTRIIVLNVKGKNGSIQVGAVVDVASQVMDFKQEEILPAPSLEDYERAEFIDGIIKYKEQFIMILNAQKLFGSQDVEMLEETQLS</sequence>
<dbReference type="GO" id="GO:0007165">
    <property type="term" value="P:signal transduction"/>
    <property type="evidence" value="ECO:0007669"/>
    <property type="project" value="InterPro"/>
</dbReference>
<gene>
    <name evidence="2" type="ORF">JKA74_05840</name>
</gene>
<dbReference type="PANTHER" id="PTHR22617:SF23">
    <property type="entry name" value="CHEMOTAXIS PROTEIN CHEW"/>
    <property type="match status" value="1"/>
</dbReference>
<evidence type="ECO:0000313" key="3">
    <source>
        <dbReference type="Proteomes" id="UP000611723"/>
    </source>
</evidence>
<dbReference type="Proteomes" id="UP000611723">
    <property type="component" value="Unassembled WGS sequence"/>
</dbReference>
<dbReference type="Gene3D" id="2.40.50.180">
    <property type="entry name" value="CheA-289, Domain 4"/>
    <property type="match status" value="1"/>
</dbReference>
<proteinExistence type="predicted"/>
<dbReference type="PANTHER" id="PTHR22617">
    <property type="entry name" value="CHEMOTAXIS SENSOR HISTIDINE KINASE-RELATED"/>
    <property type="match status" value="1"/>
</dbReference>
<dbReference type="PROSITE" id="PS50851">
    <property type="entry name" value="CHEW"/>
    <property type="match status" value="1"/>
</dbReference>
<protein>
    <submittedName>
        <fullName evidence="2">Chemotaxis protein CheW</fullName>
    </submittedName>
</protein>
<dbReference type="InterPro" id="IPR039315">
    <property type="entry name" value="CheW"/>
</dbReference>